<dbReference type="EMBL" id="JBBPBM010000008">
    <property type="protein sequence ID" value="KAK8571526.1"/>
    <property type="molecule type" value="Genomic_DNA"/>
</dbReference>
<reference evidence="1 2" key="1">
    <citation type="journal article" date="2024" name="G3 (Bethesda)">
        <title>Genome assembly of Hibiscus sabdariffa L. provides insights into metabolisms of medicinal natural products.</title>
        <authorList>
            <person name="Kim T."/>
        </authorList>
    </citation>
    <scope>NUCLEOTIDE SEQUENCE [LARGE SCALE GENOMIC DNA]</scope>
    <source>
        <strain evidence="1">TK-2024</strain>
        <tissue evidence="1">Old leaves</tissue>
    </source>
</reference>
<proteinExistence type="predicted"/>
<dbReference type="Gene3D" id="3.30.200.20">
    <property type="entry name" value="Phosphorylase Kinase, domain 1"/>
    <property type="match status" value="1"/>
</dbReference>
<comment type="caution">
    <text evidence="1">The sequence shown here is derived from an EMBL/GenBank/DDBJ whole genome shotgun (WGS) entry which is preliminary data.</text>
</comment>
<gene>
    <name evidence="1" type="ORF">V6N12_027612</name>
</gene>
<evidence type="ECO:0000313" key="1">
    <source>
        <dbReference type="EMBL" id="KAK8571526.1"/>
    </source>
</evidence>
<organism evidence="1 2">
    <name type="scientific">Hibiscus sabdariffa</name>
    <name type="common">roselle</name>
    <dbReference type="NCBI Taxonomy" id="183260"/>
    <lineage>
        <taxon>Eukaryota</taxon>
        <taxon>Viridiplantae</taxon>
        <taxon>Streptophyta</taxon>
        <taxon>Embryophyta</taxon>
        <taxon>Tracheophyta</taxon>
        <taxon>Spermatophyta</taxon>
        <taxon>Magnoliopsida</taxon>
        <taxon>eudicotyledons</taxon>
        <taxon>Gunneridae</taxon>
        <taxon>Pentapetalae</taxon>
        <taxon>rosids</taxon>
        <taxon>malvids</taxon>
        <taxon>Malvales</taxon>
        <taxon>Malvaceae</taxon>
        <taxon>Malvoideae</taxon>
        <taxon>Hibiscus</taxon>
    </lineage>
</organism>
<keyword evidence="2" id="KW-1185">Reference proteome</keyword>
<dbReference type="InterPro" id="IPR011009">
    <property type="entry name" value="Kinase-like_dom_sf"/>
</dbReference>
<dbReference type="SUPFAM" id="SSF56112">
    <property type="entry name" value="Protein kinase-like (PK-like)"/>
    <property type="match status" value="1"/>
</dbReference>
<evidence type="ECO:0008006" key="3">
    <source>
        <dbReference type="Google" id="ProtNLM"/>
    </source>
</evidence>
<evidence type="ECO:0000313" key="2">
    <source>
        <dbReference type="Proteomes" id="UP001472677"/>
    </source>
</evidence>
<accession>A0ABR2F3H4</accession>
<sequence length="119" mass="12979">MGVLLTIRTMGKSVSTSMSLISGEQGCTPMKNLKWPLVDSKGVLEDGTIVAVKQAIISSDKPKNSKEFHTELDLLSRLNHAHLLNLLSDIAKKAGNGFSSMSLCLMDLCTNIFMERTKP</sequence>
<name>A0ABR2F3H4_9ROSI</name>
<dbReference type="Proteomes" id="UP001472677">
    <property type="component" value="Unassembled WGS sequence"/>
</dbReference>
<protein>
    <recommendedName>
        <fullName evidence="3">Serine-threonine/tyrosine-protein kinase catalytic domain-containing protein</fullName>
    </recommendedName>
</protein>